<dbReference type="SUPFAM" id="SSF48371">
    <property type="entry name" value="ARM repeat"/>
    <property type="match status" value="1"/>
</dbReference>
<dbReference type="STRING" id="244447.ENSCSEP00000002382"/>
<dbReference type="OMA" id="DIMEMFE"/>
<dbReference type="GeneTree" id="ENSGT00950000183166"/>
<dbReference type="AlphaFoldDB" id="A0A3P8UJ30"/>
<dbReference type="InParanoid" id="A0A3P8UJ30"/>
<name>A0A3P8UJ30_CYNSE</name>
<reference evidence="4" key="2">
    <citation type="submission" date="2025-08" db="UniProtKB">
        <authorList>
            <consortium name="Ensembl"/>
        </authorList>
    </citation>
    <scope>IDENTIFICATION</scope>
</reference>
<evidence type="ECO:0000259" key="3">
    <source>
        <dbReference type="Pfam" id="PF15739"/>
    </source>
</evidence>
<dbReference type="InterPro" id="IPR016024">
    <property type="entry name" value="ARM-type_fold"/>
</dbReference>
<reference evidence="4" key="3">
    <citation type="submission" date="2025-09" db="UniProtKB">
        <authorList>
            <consortium name="Ensembl"/>
        </authorList>
    </citation>
    <scope>IDENTIFICATION</scope>
</reference>
<protein>
    <recommendedName>
        <fullName evidence="3">Translin-associated factor X-interacting protein 1 N-terminal domain-containing protein</fullName>
    </recommendedName>
</protein>
<evidence type="ECO:0000256" key="2">
    <source>
        <dbReference type="SAM" id="Coils"/>
    </source>
</evidence>
<dbReference type="InterPro" id="IPR012331">
    <property type="entry name" value="Clathrin_H-chain_linker"/>
</dbReference>
<dbReference type="Pfam" id="PF15739">
    <property type="entry name" value="TSNAXIP1_N"/>
    <property type="match status" value="1"/>
</dbReference>
<evidence type="ECO:0000256" key="1">
    <source>
        <dbReference type="ARBA" id="ARBA00023054"/>
    </source>
</evidence>
<dbReference type="PANTHER" id="PTHR10292:SF11">
    <property type="entry name" value="CLATHRIN HEAVY CHAIN LINKER DOMAIN-CONTAINING PROTEIN 1"/>
    <property type="match status" value="1"/>
</dbReference>
<evidence type="ECO:0000313" key="5">
    <source>
        <dbReference type="Proteomes" id="UP000265120"/>
    </source>
</evidence>
<feature type="coiled-coil region" evidence="2">
    <location>
        <begin position="79"/>
        <end position="110"/>
    </location>
</feature>
<proteinExistence type="predicted"/>
<dbReference type="Proteomes" id="UP000265120">
    <property type="component" value="Chromosome 12"/>
</dbReference>
<sequence length="430" mass="48192">MRRSQIYGSPCSKKERSEFRPTGNFDQDQIFLQSLKEYMKEEKVFLNCPPDGADELRYTVYRSVFSQVISRATLYRKLLLNIKSEYDDVIEELKRKKNDARTTMRHLAVATSKLTSLKVCQCREEKLRHSRDALLEKKRHCVPLQVKVRLDAELQRVERRRGGLKTENHLQVKIQPRDYFFRFVELFDSAQFEEAALLAASSPGGVLRNLDIMEMFEAPSGSSPPLLHFFQALLTTAPAGVQLSAPLSLRCVLVCAQHRASQLVVHAVSQNKLTFSEELGDVLTEHALKNASIKEQYLALASVVYEGCGPDRKSALSMCRRGLNHRAAELMEQSQSVTDGLCGGSQVLDQVRITVMHPGALQGTLGVLEDVMLEDNHSTVDGWIQVVSLCSELKRVDLSQAITSVLLSHGGTRVLSPGLDGARLVEHVFL</sequence>
<evidence type="ECO:0000313" key="4">
    <source>
        <dbReference type="Ensembl" id="ENSCSEP00000002382.1"/>
    </source>
</evidence>
<dbReference type="Pfam" id="PF13838">
    <property type="entry name" value="Clathrin_H_link"/>
    <property type="match status" value="1"/>
</dbReference>
<dbReference type="PANTHER" id="PTHR10292">
    <property type="entry name" value="CLATHRIN HEAVY CHAIN RELATED"/>
    <property type="match status" value="1"/>
</dbReference>
<reference evidence="4 5" key="1">
    <citation type="journal article" date="2014" name="Nat. Genet.">
        <title>Whole-genome sequence of a flatfish provides insights into ZW sex chromosome evolution and adaptation to a benthic lifestyle.</title>
        <authorList>
            <person name="Chen S."/>
            <person name="Zhang G."/>
            <person name="Shao C."/>
            <person name="Huang Q."/>
            <person name="Liu G."/>
            <person name="Zhang P."/>
            <person name="Song W."/>
            <person name="An N."/>
            <person name="Chalopin D."/>
            <person name="Volff J.N."/>
            <person name="Hong Y."/>
            <person name="Li Q."/>
            <person name="Sha Z."/>
            <person name="Zhou H."/>
            <person name="Xie M."/>
            <person name="Yu Q."/>
            <person name="Liu Y."/>
            <person name="Xiang H."/>
            <person name="Wang N."/>
            <person name="Wu K."/>
            <person name="Yang C."/>
            <person name="Zhou Q."/>
            <person name="Liao X."/>
            <person name="Yang L."/>
            <person name="Hu Q."/>
            <person name="Zhang J."/>
            <person name="Meng L."/>
            <person name="Jin L."/>
            <person name="Tian Y."/>
            <person name="Lian J."/>
            <person name="Yang J."/>
            <person name="Miao G."/>
            <person name="Liu S."/>
            <person name="Liang Z."/>
            <person name="Yan F."/>
            <person name="Li Y."/>
            <person name="Sun B."/>
            <person name="Zhang H."/>
            <person name="Zhang J."/>
            <person name="Zhu Y."/>
            <person name="Du M."/>
            <person name="Zhao Y."/>
            <person name="Schartl M."/>
            <person name="Tang Q."/>
            <person name="Wang J."/>
        </authorList>
    </citation>
    <scope>NUCLEOTIDE SEQUENCE</scope>
</reference>
<keyword evidence="1 2" id="KW-0175">Coiled coil</keyword>
<dbReference type="Ensembl" id="ENSCSET00000002422.1">
    <property type="protein sequence ID" value="ENSCSEP00000002382.1"/>
    <property type="gene ID" value="ENSCSEG00000001598.1"/>
</dbReference>
<dbReference type="InterPro" id="IPR032755">
    <property type="entry name" value="TSNAXIP1_N"/>
</dbReference>
<accession>A0A3P8UJ30</accession>
<organism evidence="4 5">
    <name type="scientific">Cynoglossus semilaevis</name>
    <name type="common">Tongue sole</name>
    <dbReference type="NCBI Taxonomy" id="244447"/>
    <lineage>
        <taxon>Eukaryota</taxon>
        <taxon>Metazoa</taxon>
        <taxon>Chordata</taxon>
        <taxon>Craniata</taxon>
        <taxon>Vertebrata</taxon>
        <taxon>Euteleostomi</taxon>
        <taxon>Actinopterygii</taxon>
        <taxon>Neopterygii</taxon>
        <taxon>Teleostei</taxon>
        <taxon>Neoteleostei</taxon>
        <taxon>Acanthomorphata</taxon>
        <taxon>Carangaria</taxon>
        <taxon>Pleuronectiformes</taxon>
        <taxon>Pleuronectoidei</taxon>
        <taxon>Cynoglossidae</taxon>
        <taxon>Cynoglossinae</taxon>
        <taxon>Cynoglossus</taxon>
    </lineage>
</organism>
<feature type="domain" description="Translin-associated factor X-interacting protein 1 N-terminal" evidence="3">
    <location>
        <begin position="37"/>
        <end position="139"/>
    </location>
</feature>
<keyword evidence="5" id="KW-1185">Reference proteome</keyword>
<dbReference type="Gene3D" id="1.25.40.30">
    <property type="match status" value="1"/>
</dbReference>